<keyword evidence="2" id="KW-0479">Metal-binding</keyword>
<evidence type="ECO:0000259" key="10">
    <source>
        <dbReference type="Pfam" id="PF07731"/>
    </source>
</evidence>
<dbReference type="EMBL" id="MU129001">
    <property type="protein sequence ID" value="KAF9511343.1"/>
    <property type="molecule type" value="Genomic_DNA"/>
</dbReference>
<keyword evidence="6" id="KW-1015">Disulfide bond</keyword>
<evidence type="ECO:0000256" key="5">
    <source>
        <dbReference type="ARBA" id="ARBA00023008"/>
    </source>
</evidence>
<dbReference type="CDD" id="cd13877">
    <property type="entry name" value="CuRO_2_Fet3p_like"/>
    <property type="match status" value="1"/>
</dbReference>
<dbReference type="PROSITE" id="PS00080">
    <property type="entry name" value="MULTICOPPER_OXIDASE2"/>
    <property type="match status" value="1"/>
</dbReference>
<name>A0A9P6DU65_9AGAM</name>
<gene>
    <name evidence="12" type="ORF">BS47DRAFT_1298994</name>
</gene>
<dbReference type="Gene3D" id="2.60.40.420">
    <property type="entry name" value="Cupredoxins - blue copper proteins"/>
    <property type="match status" value="3"/>
</dbReference>
<feature type="chain" id="PRO_5040214729" evidence="8">
    <location>
        <begin position="18"/>
        <end position="655"/>
    </location>
</feature>
<feature type="domain" description="Plastocyanin-like" evidence="11">
    <location>
        <begin position="36"/>
        <end position="137"/>
    </location>
</feature>
<proteinExistence type="inferred from homology"/>
<evidence type="ECO:0000256" key="3">
    <source>
        <dbReference type="ARBA" id="ARBA00022729"/>
    </source>
</evidence>
<evidence type="ECO:0000313" key="13">
    <source>
        <dbReference type="Proteomes" id="UP000886523"/>
    </source>
</evidence>
<reference evidence="12" key="1">
    <citation type="journal article" date="2020" name="Nat. Commun.">
        <title>Large-scale genome sequencing of mycorrhizal fungi provides insights into the early evolution of symbiotic traits.</title>
        <authorList>
            <person name="Miyauchi S."/>
            <person name="Kiss E."/>
            <person name="Kuo A."/>
            <person name="Drula E."/>
            <person name="Kohler A."/>
            <person name="Sanchez-Garcia M."/>
            <person name="Morin E."/>
            <person name="Andreopoulos B."/>
            <person name="Barry K.W."/>
            <person name="Bonito G."/>
            <person name="Buee M."/>
            <person name="Carver A."/>
            <person name="Chen C."/>
            <person name="Cichocki N."/>
            <person name="Clum A."/>
            <person name="Culley D."/>
            <person name="Crous P.W."/>
            <person name="Fauchery L."/>
            <person name="Girlanda M."/>
            <person name="Hayes R.D."/>
            <person name="Keri Z."/>
            <person name="LaButti K."/>
            <person name="Lipzen A."/>
            <person name="Lombard V."/>
            <person name="Magnuson J."/>
            <person name="Maillard F."/>
            <person name="Murat C."/>
            <person name="Nolan M."/>
            <person name="Ohm R.A."/>
            <person name="Pangilinan J."/>
            <person name="Pereira M.F."/>
            <person name="Perotto S."/>
            <person name="Peter M."/>
            <person name="Pfister S."/>
            <person name="Riley R."/>
            <person name="Sitrit Y."/>
            <person name="Stielow J.B."/>
            <person name="Szollosi G."/>
            <person name="Zifcakova L."/>
            <person name="Stursova M."/>
            <person name="Spatafora J.W."/>
            <person name="Tedersoo L."/>
            <person name="Vaario L.M."/>
            <person name="Yamada A."/>
            <person name="Yan M."/>
            <person name="Wang P."/>
            <person name="Xu J."/>
            <person name="Bruns T."/>
            <person name="Baldrian P."/>
            <person name="Vilgalys R."/>
            <person name="Dunand C."/>
            <person name="Henrissat B."/>
            <person name="Grigoriev I.V."/>
            <person name="Hibbett D."/>
            <person name="Nagy L.G."/>
            <person name="Martin F.M."/>
        </authorList>
    </citation>
    <scope>NUCLEOTIDE SEQUENCE</scope>
    <source>
        <strain evidence="12">UP504</strain>
    </source>
</reference>
<dbReference type="InterPro" id="IPR001117">
    <property type="entry name" value="Cu-oxidase_2nd"/>
</dbReference>
<dbReference type="InterPro" id="IPR011706">
    <property type="entry name" value="Cu-oxidase_C"/>
</dbReference>
<dbReference type="AlphaFoldDB" id="A0A9P6DU65"/>
<dbReference type="Pfam" id="PF00394">
    <property type="entry name" value="Cu-oxidase"/>
    <property type="match status" value="1"/>
</dbReference>
<dbReference type="InterPro" id="IPR045087">
    <property type="entry name" value="Cu-oxidase_fam"/>
</dbReference>
<keyword evidence="3 8" id="KW-0732">Signal</keyword>
<dbReference type="Pfam" id="PF07731">
    <property type="entry name" value="Cu-oxidase_2"/>
    <property type="match status" value="1"/>
</dbReference>
<evidence type="ECO:0000256" key="6">
    <source>
        <dbReference type="ARBA" id="ARBA00023157"/>
    </source>
</evidence>
<comment type="caution">
    <text evidence="12">The sequence shown here is derived from an EMBL/GenBank/DDBJ whole genome shotgun (WGS) entry which is preliminary data.</text>
</comment>
<dbReference type="SUPFAM" id="SSF49503">
    <property type="entry name" value="Cupredoxins"/>
    <property type="match status" value="3"/>
</dbReference>
<sequence length="655" mass="72026">MFLPLPLLLPFVSLAHAALVEHYWNITYVNGADPSQLQPRRVIGVNGTWPPPPVTVTQNDTLLIHVTNGLDVGTALHSHGIFFNGSAFYDGAVSSYPPGGSLTYNIPTDLQSGTYWIHGHYLGQYVDGLRTPFIIQPINGSSYKYDEEFTIVLSDWYNSERPVLLKKFLSIYNPRGAEPIPTAPLLYVFPNNTFSVDSPNGRSIMDGSAVSNQAIIRFEKGKTYRLRVINTSALAMFYFGIVGHQMRVIELDGTETQQYNATMFPLSVAQRISVLVTARNDSEVDQVDFPMMANMNPAMFDKVPDALQLNVTARVTYSATSNNTLESPTIFDPDYPPFEELDIIPLEVQAMDYASVAHRLDASFATFDNGVNRAACTTYVTARVPSLVTALTMPSNDSFITKTVGSATYSIIYGAQTHAITLDYMNNVEITIYNWDAGLHPFHVRLLQHRPRGISINLRIKNYDATAGIPMVEGQANPTRRDTVMVPPGGSVSIRFRADNPGVWLLHCHIEWHLESGLAAVMIEAPAQAQANYAMPQQMLDHCTQQKIPTSGNVVGKTSTTDFRGQPWGPFPQTHILGWTPKAKGALAGTVLAALAGLISIVWYSANALGEEEVTELHRKKFEEKLKKRASAGGAGGAGRAGAVEWLKNKFSRQG</sequence>
<dbReference type="InterPro" id="IPR011707">
    <property type="entry name" value="Cu-oxidase-like_N"/>
</dbReference>
<dbReference type="Proteomes" id="UP000886523">
    <property type="component" value="Unassembled WGS sequence"/>
</dbReference>
<evidence type="ECO:0000256" key="4">
    <source>
        <dbReference type="ARBA" id="ARBA00023002"/>
    </source>
</evidence>
<accession>A0A9P6DU65</accession>
<dbReference type="PROSITE" id="PS00079">
    <property type="entry name" value="MULTICOPPER_OXIDASE1"/>
    <property type="match status" value="1"/>
</dbReference>
<dbReference type="GO" id="GO:0005507">
    <property type="term" value="F:copper ion binding"/>
    <property type="evidence" value="ECO:0007669"/>
    <property type="project" value="InterPro"/>
</dbReference>
<feature type="signal peptide" evidence="8">
    <location>
        <begin position="1"/>
        <end position="17"/>
    </location>
</feature>
<protein>
    <submittedName>
        <fullName evidence="12">Ferroxidase</fullName>
    </submittedName>
</protein>
<evidence type="ECO:0000256" key="1">
    <source>
        <dbReference type="ARBA" id="ARBA00010609"/>
    </source>
</evidence>
<keyword evidence="7" id="KW-0325">Glycoprotein</keyword>
<feature type="domain" description="Plastocyanin-like" evidence="9">
    <location>
        <begin position="147"/>
        <end position="313"/>
    </location>
</feature>
<keyword evidence="4" id="KW-0560">Oxidoreductase</keyword>
<dbReference type="GO" id="GO:0004322">
    <property type="term" value="F:ferroxidase activity"/>
    <property type="evidence" value="ECO:0007669"/>
    <property type="project" value="TreeGrafter"/>
</dbReference>
<organism evidence="12 13">
    <name type="scientific">Hydnum rufescens UP504</name>
    <dbReference type="NCBI Taxonomy" id="1448309"/>
    <lineage>
        <taxon>Eukaryota</taxon>
        <taxon>Fungi</taxon>
        <taxon>Dikarya</taxon>
        <taxon>Basidiomycota</taxon>
        <taxon>Agaricomycotina</taxon>
        <taxon>Agaricomycetes</taxon>
        <taxon>Cantharellales</taxon>
        <taxon>Hydnaceae</taxon>
        <taxon>Hydnum</taxon>
    </lineage>
</organism>
<evidence type="ECO:0000259" key="9">
    <source>
        <dbReference type="Pfam" id="PF00394"/>
    </source>
</evidence>
<dbReference type="GO" id="GO:0033573">
    <property type="term" value="C:high-affinity iron permease complex"/>
    <property type="evidence" value="ECO:0007669"/>
    <property type="project" value="TreeGrafter"/>
</dbReference>
<keyword evidence="13" id="KW-1185">Reference proteome</keyword>
<dbReference type="InterPro" id="IPR044130">
    <property type="entry name" value="CuRO_2_Fet3-like"/>
</dbReference>
<dbReference type="GO" id="GO:0010106">
    <property type="term" value="P:cellular response to iron ion starvation"/>
    <property type="evidence" value="ECO:0007669"/>
    <property type="project" value="TreeGrafter"/>
</dbReference>
<dbReference type="PANTHER" id="PTHR11709:SF361">
    <property type="entry name" value="IRON TRANSPORT MULTICOPPER OXIDASE FET3"/>
    <property type="match status" value="1"/>
</dbReference>
<dbReference type="PANTHER" id="PTHR11709">
    <property type="entry name" value="MULTI-COPPER OXIDASE"/>
    <property type="match status" value="1"/>
</dbReference>
<dbReference type="GO" id="GO:0033215">
    <property type="term" value="P:reductive iron assimilation"/>
    <property type="evidence" value="ECO:0007669"/>
    <property type="project" value="TreeGrafter"/>
</dbReference>
<dbReference type="InterPro" id="IPR002355">
    <property type="entry name" value="Cu_oxidase_Cu_BS"/>
</dbReference>
<dbReference type="OrthoDB" id="2121828at2759"/>
<evidence type="ECO:0000256" key="8">
    <source>
        <dbReference type="SAM" id="SignalP"/>
    </source>
</evidence>
<keyword evidence="5" id="KW-0186">Copper</keyword>
<evidence type="ECO:0000313" key="12">
    <source>
        <dbReference type="EMBL" id="KAF9511343.1"/>
    </source>
</evidence>
<comment type="similarity">
    <text evidence="1">Belongs to the multicopper oxidase family.</text>
</comment>
<evidence type="ECO:0000256" key="7">
    <source>
        <dbReference type="ARBA" id="ARBA00023180"/>
    </source>
</evidence>
<feature type="domain" description="Plastocyanin-like" evidence="10">
    <location>
        <begin position="382"/>
        <end position="527"/>
    </location>
</feature>
<dbReference type="InterPro" id="IPR033138">
    <property type="entry name" value="Cu_oxidase_CS"/>
</dbReference>
<dbReference type="InterPro" id="IPR008972">
    <property type="entry name" value="Cupredoxin"/>
</dbReference>
<dbReference type="Pfam" id="PF07732">
    <property type="entry name" value="Cu-oxidase_3"/>
    <property type="match status" value="1"/>
</dbReference>
<evidence type="ECO:0000256" key="2">
    <source>
        <dbReference type="ARBA" id="ARBA00022723"/>
    </source>
</evidence>
<evidence type="ECO:0000259" key="11">
    <source>
        <dbReference type="Pfam" id="PF07732"/>
    </source>
</evidence>